<evidence type="ECO:0000313" key="2">
    <source>
        <dbReference type="Proteomes" id="UP001596083"/>
    </source>
</evidence>
<gene>
    <name evidence="1" type="ORF">ACFP1Z_31465</name>
</gene>
<proteinExistence type="predicted"/>
<keyword evidence="2" id="KW-1185">Reference proteome</keyword>
<reference evidence="2" key="1">
    <citation type="journal article" date="2019" name="Int. J. Syst. Evol. Microbiol.">
        <title>The Global Catalogue of Microorganisms (GCM) 10K type strain sequencing project: providing services to taxonomists for standard genome sequencing and annotation.</title>
        <authorList>
            <consortium name="The Broad Institute Genomics Platform"/>
            <consortium name="The Broad Institute Genome Sequencing Center for Infectious Disease"/>
            <person name="Wu L."/>
            <person name="Ma J."/>
        </authorList>
    </citation>
    <scope>NUCLEOTIDE SEQUENCE [LARGE SCALE GENOMIC DNA]</scope>
    <source>
        <strain evidence="2">CGMCC 4.7304</strain>
    </source>
</reference>
<dbReference type="EMBL" id="JBHSPB010000032">
    <property type="protein sequence ID" value="MFC5724680.1"/>
    <property type="molecule type" value="Genomic_DNA"/>
</dbReference>
<protein>
    <submittedName>
        <fullName evidence="1">Uncharacterized protein</fullName>
    </submittedName>
</protein>
<dbReference type="Proteomes" id="UP001596083">
    <property type="component" value="Unassembled WGS sequence"/>
</dbReference>
<organism evidence="1 2">
    <name type="scientific">Streptomyces gamaensis</name>
    <dbReference type="NCBI Taxonomy" id="1763542"/>
    <lineage>
        <taxon>Bacteria</taxon>
        <taxon>Bacillati</taxon>
        <taxon>Actinomycetota</taxon>
        <taxon>Actinomycetes</taxon>
        <taxon>Kitasatosporales</taxon>
        <taxon>Streptomycetaceae</taxon>
        <taxon>Streptomyces</taxon>
    </lineage>
</organism>
<comment type="caution">
    <text evidence="1">The sequence shown here is derived from an EMBL/GenBank/DDBJ whole genome shotgun (WGS) entry which is preliminary data.</text>
</comment>
<dbReference type="RefSeq" id="WP_390321148.1">
    <property type="nucleotide sequence ID" value="NZ_JBHSPB010000032.1"/>
</dbReference>
<evidence type="ECO:0000313" key="1">
    <source>
        <dbReference type="EMBL" id="MFC5724680.1"/>
    </source>
</evidence>
<name>A0ABW0ZEC3_9ACTN</name>
<sequence length="64" mass="7174">MSVFRGRAGLGDRTGFTDTEVDYERRFIRHEREGVVTRKGATFVAVGCVPDALGDKARLKKAFR</sequence>
<accession>A0ABW0ZEC3</accession>